<organism evidence="2 3">
    <name type="scientific">Kineosporia babensis</name>
    <dbReference type="NCBI Taxonomy" id="499548"/>
    <lineage>
        <taxon>Bacteria</taxon>
        <taxon>Bacillati</taxon>
        <taxon>Actinomycetota</taxon>
        <taxon>Actinomycetes</taxon>
        <taxon>Kineosporiales</taxon>
        <taxon>Kineosporiaceae</taxon>
        <taxon>Kineosporia</taxon>
    </lineage>
</organism>
<dbReference type="RefSeq" id="WP_231444717.1">
    <property type="nucleotide sequence ID" value="NZ_JAJOMB010000012.1"/>
</dbReference>
<keyword evidence="3" id="KW-1185">Reference proteome</keyword>
<protein>
    <submittedName>
        <fullName evidence="2">Uncharacterized protein</fullName>
    </submittedName>
</protein>
<dbReference type="AlphaFoldDB" id="A0A9X1SVB9"/>
<dbReference type="Proteomes" id="UP001138997">
    <property type="component" value="Unassembled WGS sequence"/>
</dbReference>
<evidence type="ECO:0000256" key="1">
    <source>
        <dbReference type="SAM" id="MobiDB-lite"/>
    </source>
</evidence>
<sequence>MASPLPPRDPSLASDGNVFAQSDKEEARSIPLEISRAMRRSYVSYRTPESRAKALSPLLEVRADALLPWIVAADESDDQQSAQPTREETLADARLIWNLGLDPDDDAYAFDGPG</sequence>
<dbReference type="EMBL" id="JAJOMB010000012">
    <property type="protein sequence ID" value="MCD5313481.1"/>
    <property type="molecule type" value="Genomic_DNA"/>
</dbReference>
<gene>
    <name evidence="2" type="ORF">LR394_21465</name>
</gene>
<evidence type="ECO:0000313" key="2">
    <source>
        <dbReference type="EMBL" id="MCD5313481.1"/>
    </source>
</evidence>
<reference evidence="2" key="1">
    <citation type="submission" date="2021-11" db="EMBL/GenBank/DDBJ databases">
        <title>Streptomyces corallinus and Kineosporia corallina sp. nov., two new coral-derived marine actinobacteria.</title>
        <authorList>
            <person name="Buangrab K."/>
            <person name="Sutthacheep M."/>
            <person name="Yeemin T."/>
            <person name="Harunari E."/>
            <person name="Igarashi Y."/>
            <person name="Sripreechasak P."/>
            <person name="Kanchanasin P."/>
            <person name="Tanasupawat S."/>
            <person name="Phongsopitanun W."/>
        </authorList>
    </citation>
    <scope>NUCLEOTIDE SEQUENCE</scope>
    <source>
        <strain evidence="2">JCM 31032</strain>
    </source>
</reference>
<feature type="region of interest" description="Disordered" evidence="1">
    <location>
        <begin position="1"/>
        <end position="26"/>
    </location>
</feature>
<accession>A0A9X1SVB9</accession>
<name>A0A9X1SVB9_9ACTN</name>
<evidence type="ECO:0000313" key="3">
    <source>
        <dbReference type="Proteomes" id="UP001138997"/>
    </source>
</evidence>
<proteinExistence type="predicted"/>
<comment type="caution">
    <text evidence="2">The sequence shown here is derived from an EMBL/GenBank/DDBJ whole genome shotgun (WGS) entry which is preliminary data.</text>
</comment>